<dbReference type="InterPro" id="IPR015231">
    <property type="entry name" value="DUF1934"/>
</dbReference>
<dbReference type="Pfam" id="PF09148">
    <property type="entry name" value="DUF1934"/>
    <property type="match status" value="1"/>
</dbReference>
<reference evidence="1 2" key="1">
    <citation type="journal article" date="2010" name="J. Bacteriol.">
        <title>Complete genome sequence analysis of Leuconostoc kimchii IMSNU 11154.</title>
        <authorList>
            <person name="Oh H.M."/>
            <person name="Cho Y.J."/>
            <person name="Kim B.K."/>
            <person name="Roe J.H."/>
            <person name="Kang S.O."/>
            <person name="Nahm B.H."/>
            <person name="Jeong G."/>
            <person name="Han H.U."/>
            <person name="Chun J."/>
        </authorList>
    </citation>
    <scope>NUCLEOTIDE SEQUENCE [LARGE SCALE GENOMIC DNA]</scope>
    <source>
        <strain evidence="2">IMSNU 11154 / KCTC 2386 / IH25</strain>
    </source>
</reference>
<dbReference type="InterPro" id="IPR012674">
    <property type="entry name" value="Calycin"/>
</dbReference>
<dbReference type="SUPFAM" id="SSF50814">
    <property type="entry name" value="Lipocalins"/>
    <property type="match status" value="1"/>
</dbReference>
<dbReference type="Proteomes" id="UP000002362">
    <property type="component" value="Chromosome"/>
</dbReference>
<dbReference type="KEGG" id="lki:LKI_02800"/>
<gene>
    <name evidence="1" type="ordered locus">LKI_02800</name>
</gene>
<sequence length="149" mass="16759">MGTNHKHDVNIHLKTSINQTGDTEVFEFQTVGELLVKRDVIFLRYTEVIAEQTPTNVLFKLESDKVRLNRSGDSLTKLAFAKGQRLQAYYQTPAGQMQLETDTTVLVVDVDVKQDKGVVTMGYDLYANDALVGQYDILLQFNGKSSKLN</sequence>
<dbReference type="RefSeq" id="WP_013102701.1">
    <property type="nucleotide sequence ID" value="NC_014136.1"/>
</dbReference>
<evidence type="ECO:0000313" key="2">
    <source>
        <dbReference type="Proteomes" id="UP000002362"/>
    </source>
</evidence>
<dbReference type="EMBL" id="CP001758">
    <property type="protein sequence ID" value="ADG40103.1"/>
    <property type="molecule type" value="Genomic_DNA"/>
</dbReference>
<proteinExistence type="predicted"/>
<name>D5T1F4_LEUKI</name>
<dbReference type="OrthoDB" id="2151645at2"/>
<dbReference type="STRING" id="762051.LKI_02800"/>
<dbReference type="Gene3D" id="2.40.128.20">
    <property type="match status" value="1"/>
</dbReference>
<protein>
    <recommendedName>
        <fullName evidence="3">DUF1934 domain-containing protein</fullName>
    </recommendedName>
</protein>
<dbReference type="PATRIC" id="fig|762051.18.peg.566"/>
<evidence type="ECO:0000313" key="1">
    <source>
        <dbReference type="EMBL" id="ADG40103.1"/>
    </source>
</evidence>
<dbReference type="HOGENOM" id="CLU_120388_3_0_9"/>
<accession>D5T1F4</accession>
<dbReference type="AlphaFoldDB" id="D5T1F4"/>
<evidence type="ECO:0008006" key="3">
    <source>
        <dbReference type="Google" id="ProtNLM"/>
    </source>
</evidence>
<organism evidence="1 2">
    <name type="scientific">Leuconostoc kimchii (strain IMSNU 11154 / KCTC 2386 / IH25)</name>
    <dbReference type="NCBI Taxonomy" id="762051"/>
    <lineage>
        <taxon>Bacteria</taxon>
        <taxon>Bacillati</taxon>
        <taxon>Bacillota</taxon>
        <taxon>Bacilli</taxon>
        <taxon>Lactobacillales</taxon>
        <taxon>Lactobacillaceae</taxon>
        <taxon>Leuconostoc</taxon>
    </lineage>
</organism>
<dbReference type="eggNOG" id="COG4506">
    <property type="taxonomic scope" value="Bacteria"/>
</dbReference>